<evidence type="ECO:0000256" key="6">
    <source>
        <dbReference type="ARBA" id="ARBA00022692"/>
    </source>
</evidence>
<dbReference type="Pfam" id="PF02518">
    <property type="entry name" value="HATPase_c"/>
    <property type="match status" value="1"/>
</dbReference>
<dbReference type="GO" id="GO:0000155">
    <property type="term" value="F:phosphorelay sensor kinase activity"/>
    <property type="evidence" value="ECO:0007669"/>
    <property type="project" value="InterPro"/>
</dbReference>
<evidence type="ECO:0000256" key="9">
    <source>
        <dbReference type="ARBA" id="ARBA00023136"/>
    </source>
</evidence>
<dbReference type="GO" id="GO:0005886">
    <property type="term" value="C:plasma membrane"/>
    <property type="evidence" value="ECO:0007669"/>
    <property type="project" value="UniProtKB-ARBA"/>
</dbReference>
<dbReference type="PANTHER" id="PTHR42878:SF15">
    <property type="entry name" value="BACTERIOPHYTOCHROME"/>
    <property type="match status" value="1"/>
</dbReference>
<keyword evidence="9 11" id="KW-0472">Membrane</keyword>
<feature type="transmembrane region" description="Helical" evidence="11">
    <location>
        <begin position="33"/>
        <end position="52"/>
    </location>
</feature>
<dbReference type="Gene3D" id="1.10.287.130">
    <property type="match status" value="1"/>
</dbReference>
<dbReference type="InterPro" id="IPR035965">
    <property type="entry name" value="PAS-like_dom_sf"/>
</dbReference>
<dbReference type="PATRIC" id="fig|84531.8.peg.2885"/>
<dbReference type="KEGG" id="lab:LA76x_2873"/>
<dbReference type="GO" id="GO:0030295">
    <property type="term" value="F:protein kinase activator activity"/>
    <property type="evidence" value="ECO:0007669"/>
    <property type="project" value="TreeGrafter"/>
</dbReference>
<proteinExistence type="predicted"/>
<dbReference type="EC" id="2.7.13.3" evidence="3"/>
<keyword evidence="4" id="KW-0597">Phosphoprotein</keyword>
<evidence type="ECO:0000259" key="13">
    <source>
        <dbReference type="PROSITE" id="PS50112"/>
    </source>
</evidence>
<dbReference type="GO" id="GO:0007234">
    <property type="term" value="P:osmosensory signaling via phosphorelay pathway"/>
    <property type="evidence" value="ECO:0007669"/>
    <property type="project" value="TreeGrafter"/>
</dbReference>
<evidence type="ECO:0000256" key="4">
    <source>
        <dbReference type="ARBA" id="ARBA00022553"/>
    </source>
</evidence>
<dbReference type="PRINTS" id="PR00344">
    <property type="entry name" value="BCTRLSENSOR"/>
</dbReference>
<dbReference type="SUPFAM" id="SSF55785">
    <property type="entry name" value="PYP-like sensor domain (PAS domain)"/>
    <property type="match status" value="1"/>
</dbReference>
<comment type="subcellular location">
    <subcellularLocation>
        <location evidence="2">Membrane</location>
    </subcellularLocation>
</comment>
<dbReference type="GO" id="GO:0000156">
    <property type="term" value="F:phosphorelay response regulator activity"/>
    <property type="evidence" value="ECO:0007669"/>
    <property type="project" value="TreeGrafter"/>
</dbReference>
<evidence type="ECO:0000259" key="14">
    <source>
        <dbReference type="PROSITE" id="PS50113"/>
    </source>
</evidence>
<dbReference type="PROSITE" id="PS50113">
    <property type="entry name" value="PAC"/>
    <property type="match status" value="1"/>
</dbReference>
<keyword evidence="7" id="KW-0418">Kinase</keyword>
<evidence type="ECO:0000256" key="1">
    <source>
        <dbReference type="ARBA" id="ARBA00000085"/>
    </source>
</evidence>
<evidence type="ECO:0000259" key="12">
    <source>
        <dbReference type="PROSITE" id="PS50109"/>
    </source>
</evidence>
<dbReference type="SUPFAM" id="SSF47384">
    <property type="entry name" value="Homodimeric domain of signal transducing histidine kinase"/>
    <property type="match status" value="1"/>
</dbReference>
<evidence type="ECO:0000256" key="3">
    <source>
        <dbReference type="ARBA" id="ARBA00012438"/>
    </source>
</evidence>
<dbReference type="eggNOG" id="COG4251">
    <property type="taxonomic scope" value="Bacteria"/>
</dbReference>
<dbReference type="Gene3D" id="3.30.565.10">
    <property type="entry name" value="Histidine kinase-like ATPase, C-terminal domain"/>
    <property type="match status" value="1"/>
</dbReference>
<dbReference type="InterPro" id="IPR000014">
    <property type="entry name" value="PAS"/>
</dbReference>
<dbReference type="InterPro" id="IPR003594">
    <property type="entry name" value="HATPase_dom"/>
</dbReference>
<dbReference type="InterPro" id="IPR050351">
    <property type="entry name" value="BphY/WalK/GraS-like"/>
</dbReference>
<feature type="transmembrane region" description="Helical" evidence="11">
    <location>
        <begin position="334"/>
        <end position="353"/>
    </location>
</feature>
<dbReference type="InterPro" id="IPR004358">
    <property type="entry name" value="Sig_transdc_His_kin-like_C"/>
</dbReference>
<feature type="domain" description="PAS" evidence="13">
    <location>
        <begin position="373"/>
        <end position="430"/>
    </location>
</feature>
<evidence type="ECO:0000256" key="11">
    <source>
        <dbReference type="SAM" id="Phobius"/>
    </source>
</evidence>
<dbReference type="InterPro" id="IPR036890">
    <property type="entry name" value="HATPase_C_sf"/>
</dbReference>
<dbReference type="InterPro" id="IPR042240">
    <property type="entry name" value="CHASE_sf"/>
</dbReference>
<keyword evidence="17" id="KW-1185">Reference proteome</keyword>
<evidence type="ECO:0000313" key="17">
    <source>
        <dbReference type="Proteomes" id="UP000060787"/>
    </source>
</evidence>
<dbReference type="SMART" id="SM01079">
    <property type="entry name" value="CHASE"/>
    <property type="match status" value="1"/>
</dbReference>
<dbReference type="EMBL" id="CP011129">
    <property type="protein sequence ID" value="ALN81003.1"/>
    <property type="molecule type" value="Genomic_DNA"/>
</dbReference>
<dbReference type="SMART" id="SM00091">
    <property type="entry name" value="PAS"/>
    <property type="match status" value="1"/>
</dbReference>
<evidence type="ECO:0000256" key="2">
    <source>
        <dbReference type="ARBA" id="ARBA00004370"/>
    </source>
</evidence>
<dbReference type="InterPro" id="IPR005467">
    <property type="entry name" value="His_kinase_dom"/>
</dbReference>
<feature type="domain" description="CHASE" evidence="15">
    <location>
        <begin position="161"/>
        <end position="315"/>
    </location>
</feature>
<dbReference type="NCBIfam" id="TIGR00229">
    <property type="entry name" value="sensory_box"/>
    <property type="match status" value="1"/>
</dbReference>
<evidence type="ECO:0000256" key="10">
    <source>
        <dbReference type="SAM" id="MobiDB-lite"/>
    </source>
</evidence>
<feature type="region of interest" description="Disordered" evidence="10">
    <location>
        <begin position="426"/>
        <end position="445"/>
    </location>
</feature>
<dbReference type="InterPro" id="IPR000700">
    <property type="entry name" value="PAS-assoc_C"/>
</dbReference>
<evidence type="ECO:0000256" key="8">
    <source>
        <dbReference type="ARBA" id="ARBA00022989"/>
    </source>
</evidence>
<dbReference type="CDD" id="cd00082">
    <property type="entry name" value="HisKA"/>
    <property type="match status" value="1"/>
</dbReference>
<dbReference type="PANTHER" id="PTHR42878">
    <property type="entry name" value="TWO-COMPONENT HISTIDINE KINASE"/>
    <property type="match status" value="1"/>
</dbReference>
<evidence type="ECO:0000259" key="15">
    <source>
        <dbReference type="PROSITE" id="PS50839"/>
    </source>
</evidence>
<dbReference type="PROSITE" id="PS50109">
    <property type="entry name" value="HIS_KIN"/>
    <property type="match status" value="1"/>
</dbReference>
<keyword evidence="5" id="KW-0808">Transferase</keyword>
<dbReference type="FunFam" id="1.10.287.130:FF:000070">
    <property type="entry name" value="Histidine kinase sensor protein"/>
    <property type="match status" value="1"/>
</dbReference>
<dbReference type="InterPro" id="IPR006189">
    <property type="entry name" value="CHASE_dom"/>
</dbReference>
<dbReference type="Pfam" id="PF00512">
    <property type="entry name" value="HisKA"/>
    <property type="match status" value="1"/>
</dbReference>
<dbReference type="AlphaFoldDB" id="A0A0S2FBU3"/>
<evidence type="ECO:0000256" key="5">
    <source>
        <dbReference type="ARBA" id="ARBA00022679"/>
    </source>
</evidence>
<sequence>MLAAMTTTDPAAHANPPNDGVDSELSGLMPRRGYLLALAVLIGALILVFTAWRIARDRELRSAQAEFISQTVQVTELIQQRLVNYELVARGGVSLFASVQRPTAAQWKAYVEGMNMQRRFPATLGLGFSGYVPQRLLVQLQNEWRDAGYGLLSIRPQGRREVYGPILYLEPKTPANVAAIGYDMYAEQVRHTALEAALDSGQAWLSGKIQLIQDGDKQNTGMLLALPVYLGGGRPQTLELRRAEMQGWVYVPFRMGRFVEVALGDTHSDMRFRIFDETGGRDELLYASPNLKTDTTAAFVHRAAFDIYGRTWRIEYESAPVEQAVPRLEGLRNMFALGLFSALLLYSIALMLARTESRARRIALRMTEDFRRSETRFRSAMQYSAIGKALLDSEGRIVDSNPALATIVGLGPAQLLGQRFDSLLEDEDAETPSAASHTEEDGVHRATRRLRRAHGVARQVQLTYSPVPGNVGQDISGLVQVEDVTERMRAEARVHALNRTLEARVALRTRELSQANQELEAFAYSVSHDLRAPLRAIDGFSRILGEKYADRFDAAGNDYLARVRKAAARMGDLIDALLKMSRLARSELKHESVDLSRVANEVIEELRMGDGQRKVEVSIEPGMQVIGDASLLRNLLGNLLGNAWKFTRDRDPARIEFGTQETASGVREFYLRDNGTGFPQAYVDKLFRPFQRLHSVEDFAGHGIGLASVKRIVERHGGTIRAEGREGEGASFYFTLPHDGGGRGE</sequence>
<dbReference type="PROSITE" id="PS50839">
    <property type="entry name" value="CHASE"/>
    <property type="match status" value="1"/>
</dbReference>
<dbReference type="FunFam" id="3.30.565.10:FF:000006">
    <property type="entry name" value="Sensor histidine kinase WalK"/>
    <property type="match status" value="1"/>
</dbReference>
<name>A0A0S2FBU3_LYSAN</name>
<dbReference type="PROSITE" id="PS50112">
    <property type="entry name" value="PAS"/>
    <property type="match status" value="1"/>
</dbReference>
<dbReference type="Proteomes" id="UP000060787">
    <property type="component" value="Chromosome"/>
</dbReference>
<dbReference type="InterPro" id="IPR003661">
    <property type="entry name" value="HisK_dim/P_dom"/>
</dbReference>
<accession>A0A0S2FBU3</accession>
<dbReference type="Pfam" id="PF13426">
    <property type="entry name" value="PAS_9"/>
    <property type="match status" value="1"/>
</dbReference>
<dbReference type="Gene3D" id="3.30.450.350">
    <property type="entry name" value="CHASE domain"/>
    <property type="match status" value="1"/>
</dbReference>
<reference evidence="16 17" key="1">
    <citation type="journal article" date="2015" name="BMC Genomics">
        <title>Comparative genomics and metabolic profiling of the genus Lysobacter.</title>
        <authorList>
            <person name="de Bruijn I."/>
            <person name="Cheng X."/>
            <person name="de Jager V."/>
            <person name="Exposito R.G."/>
            <person name="Watrous J."/>
            <person name="Patel N."/>
            <person name="Postma J."/>
            <person name="Dorrestein P.C."/>
            <person name="Kobayashi D."/>
            <person name="Raaijmakers J.M."/>
        </authorList>
    </citation>
    <scope>NUCLEOTIDE SEQUENCE [LARGE SCALE GENOMIC DNA]</scope>
    <source>
        <strain evidence="16 17">76</strain>
    </source>
</reference>
<dbReference type="CDD" id="cd00130">
    <property type="entry name" value="PAS"/>
    <property type="match status" value="1"/>
</dbReference>
<dbReference type="SMART" id="SM00388">
    <property type="entry name" value="HisKA"/>
    <property type="match status" value="1"/>
</dbReference>
<dbReference type="Gene3D" id="3.30.450.20">
    <property type="entry name" value="PAS domain"/>
    <property type="match status" value="1"/>
</dbReference>
<dbReference type="STRING" id="84531.LA76x_2873"/>
<dbReference type="SMART" id="SM00387">
    <property type="entry name" value="HATPase_c"/>
    <property type="match status" value="1"/>
</dbReference>
<keyword evidence="6 11" id="KW-0812">Transmembrane</keyword>
<dbReference type="eggNOG" id="COG3614">
    <property type="taxonomic scope" value="Bacteria"/>
</dbReference>
<keyword evidence="8 11" id="KW-1133">Transmembrane helix</keyword>
<dbReference type="SUPFAM" id="SSF55874">
    <property type="entry name" value="ATPase domain of HSP90 chaperone/DNA topoisomerase II/histidine kinase"/>
    <property type="match status" value="1"/>
</dbReference>
<feature type="domain" description="Histidine kinase" evidence="12">
    <location>
        <begin position="525"/>
        <end position="740"/>
    </location>
</feature>
<feature type="domain" description="PAC" evidence="14">
    <location>
        <begin position="444"/>
        <end position="496"/>
    </location>
</feature>
<gene>
    <name evidence="16" type="ORF">LA76x_2873</name>
</gene>
<dbReference type="Pfam" id="PF03924">
    <property type="entry name" value="CHASE"/>
    <property type="match status" value="1"/>
</dbReference>
<protein>
    <recommendedName>
        <fullName evidence="3">histidine kinase</fullName>
        <ecNumber evidence="3">2.7.13.3</ecNumber>
    </recommendedName>
</protein>
<organism evidence="16 17">
    <name type="scientific">Lysobacter antibioticus</name>
    <dbReference type="NCBI Taxonomy" id="84531"/>
    <lineage>
        <taxon>Bacteria</taxon>
        <taxon>Pseudomonadati</taxon>
        <taxon>Pseudomonadota</taxon>
        <taxon>Gammaproteobacteria</taxon>
        <taxon>Lysobacterales</taxon>
        <taxon>Lysobacteraceae</taxon>
        <taxon>Lysobacter</taxon>
    </lineage>
</organism>
<comment type="catalytic activity">
    <reaction evidence="1">
        <text>ATP + protein L-histidine = ADP + protein N-phospho-L-histidine.</text>
        <dbReference type="EC" id="2.7.13.3"/>
    </reaction>
</comment>
<evidence type="ECO:0000256" key="7">
    <source>
        <dbReference type="ARBA" id="ARBA00022777"/>
    </source>
</evidence>
<evidence type="ECO:0000313" key="16">
    <source>
        <dbReference type="EMBL" id="ALN81003.1"/>
    </source>
</evidence>
<dbReference type="InterPro" id="IPR036097">
    <property type="entry name" value="HisK_dim/P_sf"/>
</dbReference>